<comment type="caution">
    <text evidence="1">The sequence shown here is derived from an EMBL/GenBank/DDBJ whole genome shotgun (WGS) entry which is preliminary data.</text>
</comment>
<organism evidence="1 2">
    <name type="scientific">Escherichia coli</name>
    <dbReference type="NCBI Taxonomy" id="562"/>
    <lineage>
        <taxon>Bacteria</taxon>
        <taxon>Pseudomonadati</taxon>
        <taxon>Pseudomonadota</taxon>
        <taxon>Gammaproteobacteria</taxon>
        <taxon>Enterobacterales</taxon>
        <taxon>Enterobacteriaceae</taxon>
        <taxon>Escherichia</taxon>
    </lineage>
</organism>
<sequence length="205" mass="21822">SLEVRENFTGGIEAYDSSVSVTSQNAILDHVGSFINSSLLLEKGAKLTAQSGIFTNNTMEIKENASLTLTGIPSVGKPGYYSPVISTTEGIHLGERASLSVKNMGYLSSNIIAEDSAAIINLGDSNATIGKTDSPLFNTLMKGYNAVLQGNIMGPQSSVNMNNALWHSDRNSEIKELKANDSQIELGGRGHFAKLRVKELIASNS</sequence>
<reference evidence="1" key="1">
    <citation type="submission" date="2023-07" db="EMBL/GenBank/DDBJ databases">
        <title>High risk of intestinal colonization with ESBL-producing Escherichia coli among soldiers of military contingents in specific geographic regions.</title>
        <authorList>
            <person name="Literacka E."/>
        </authorList>
    </citation>
    <scope>NUCLEOTIDE SEQUENCE</scope>
    <source>
        <strain evidence="1">33</strain>
    </source>
</reference>
<dbReference type="Gene3D" id="2.160.20.20">
    <property type="match status" value="1"/>
</dbReference>
<evidence type="ECO:0000313" key="1">
    <source>
        <dbReference type="EMBL" id="MDO2733350.1"/>
    </source>
</evidence>
<gene>
    <name evidence="1" type="ORF">Q2V64_27520</name>
</gene>
<name>A0AAW7VKF7_ECOLX</name>
<accession>A0AAW7VKF7</accession>
<feature type="non-terminal residue" evidence="1">
    <location>
        <position position="205"/>
    </location>
</feature>
<dbReference type="InterPro" id="IPR012332">
    <property type="entry name" value="Autotransporter_pectin_lyase_C"/>
</dbReference>
<dbReference type="InterPro" id="IPR011050">
    <property type="entry name" value="Pectin_lyase_fold/virulence"/>
</dbReference>
<protein>
    <submittedName>
        <fullName evidence="1">Autotransporter outer membrane beta-barrel domain-containing protein</fullName>
    </submittedName>
</protein>
<dbReference type="SUPFAM" id="SSF51126">
    <property type="entry name" value="Pectin lyase-like"/>
    <property type="match status" value="1"/>
</dbReference>
<proteinExistence type="predicted"/>
<feature type="non-terminal residue" evidence="1">
    <location>
        <position position="1"/>
    </location>
</feature>
<dbReference type="EMBL" id="JAUKZB010000103">
    <property type="protein sequence ID" value="MDO2733350.1"/>
    <property type="molecule type" value="Genomic_DNA"/>
</dbReference>
<evidence type="ECO:0000313" key="2">
    <source>
        <dbReference type="Proteomes" id="UP001174465"/>
    </source>
</evidence>
<dbReference type="AlphaFoldDB" id="A0AAW7VKF7"/>
<dbReference type="Proteomes" id="UP001174465">
    <property type="component" value="Unassembled WGS sequence"/>
</dbReference>